<dbReference type="Pfam" id="PF00278">
    <property type="entry name" value="Orn_DAP_Arg_deC"/>
    <property type="match status" value="1"/>
</dbReference>
<comment type="subunit">
    <text evidence="5">Homodimer.</text>
</comment>
<evidence type="ECO:0000256" key="6">
    <source>
        <dbReference type="NCBIfam" id="TIGR01048"/>
    </source>
</evidence>
<keyword evidence="5" id="KW-0028">Amino-acid biosynthesis</keyword>
<evidence type="ECO:0000313" key="12">
    <source>
        <dbReference type="Proteomes" id="UP000006054"/>
    </source>
</evidence>
<proteinExistence type="inferred from homology"/>
<evidence type="ECO:0000256" key="1">
    <source>
        <dbReference type="ARBA" id="ARBA00001933"/>
    </source>
</evidence>
<dbReference type="InterPro" id="IPR029066">
    <property type="entry name" value="PLP-binding_barrel"/>
</dbReference>
<keyword evidence="4 5" id="KW-0456">Lyase</keyword>
<dbReference type="EC" id="4.1.1.20" evidence="5 6"/>
<evidence type="ECO:0000256" key="4">
    <source>
        <dbReference type="ARBA" id="ARBA00023239"/>
    </source>
</evidence>
<feature type="binding site" evidence="5">
    <location>
        <position position="308"/>
    </location>
    <ligand>
        <name>substrate</name>
    </ligand>
</feature>
<dbReference type="FunFam" id="3.20.20.10:FF:000003">
    <property type="entry name" value="Diaminopimelate decarboxylase"/>
    <property type="match status" value="1"/>
</dbReference>
<evidence type="ECO:0000256" key="7">
    <source>
        <dbReference type="PIRSR" id="PIRSR600183-50"/>
    </source>
</evidence>
<dbReference type="CDD" id="cd06828">
    <property type="entry name" value="PLPDE_III_DapDC"/>
    <property type="match status" value="1"/>
</dbReference>
<keyword evidence="5 8" id="KW-0457">Lysine biosynthesis</keyword>
<dbReference type="Gene3D" id="2.40.37.10">
    <property type="entry name" value="Lyase, Ornithine Decarboxylase, Chain A, domain 1"/>
    <property type="match status" value="1"/>
</dbReference>
<dbReference type="STRING" id="880071.Fleli_1674"/>
<dbReference type="PANTHER" id="PTHR43727:SF2">
    <property type="entry name" value="GROUP IV DECARBOXYLASE"/>
    <property type="match status" value="1"/>
</dbReference>
<dbReference type="PANTHER" id="PTHR43727">
    <property type="entry name" value="DIAMINOPIMELATE DECARBOXYLASE"/>
    <property type="match status" value="1"/>
</dbReference>
<feature type="active site" description="Proton donor" evidence="7">
    <location>
        <position position="338"/>
    </location>
</feature>
<evidence type="ECO:0000256" key="5">
    <source>
        <dbReference type="HAMAP-Rule" id="MF_02120"/>
    </source>
</evidence>
<accession>I4AJE9</accession>
<gene>
    <name evidence="5" type="primary">lysA</name>
    <name evidence="11" type="ordered locus">Fleli_1674</name>
</gene>
<sequence length="420" mass="47225">MLEFSQDEYRIGGISALTLSEKYGTPLYVYDAKKMETQYKQLCKAFSKTKMKVHYACKALTNISVLKFFKSLGAGLDTVSIEEVQLGLLAGFEPTDILFTPNSVALSEINEAVNLGVQVNIDSISVLEEFGHQWGGKVPVCVRINPHLMAGGNAKISVGHIDSKFGISLYQMRHVLRIIDAYKMKITGLHMHTGSDILDVEVFLRGLDILLETAEDFPDLEYIDMGSGFKVAYKENDITTDIDKLGEEVSERFNAFCKEYGKDLTLVFEPGKYLVSESGTFLASVSVLKTTPTAVFAGLNSGMNHLIRPMFYDAYHHITNISNPSGISRVYNVVGYICETDTFGANRKLSEVRENDVLAFQNAGAYSFMMASNYNSRFRPAEVLIYEEKDYLIRKRETFEDITRNQIEMDFVQKEEEIIS</sequence>
<dbReference type="GO" id="GO:0009089">
    <property type="term" value="P:lysine biosynthetic process via diaminopimelate"/>
    <property type="evidence" value="ECO:0007669"/>
    <property type="project" value="UniProtKB-UniRule"/>
</dbReference>
<dbReference type="KEGG" id="fli:Fleli_1674"/>
<dbReference type="InterPro" id="IPR022643">
    <property type="entry name" value="De-COase2_C"/>
</dbReference>
<dbReference type="InterPro" id="IPR022644">
    <property type="entry name" value="De-COase2_N"/>
</dbReference>
<dbReference type="OrthoDB" id="9802241at2"/>
<comment type="caution">
    <text evidence="5">Lacks conserved residue(s) required for the propagation of feature annotation.</text>
</comment>
<dbReference type="PRINTS" id="PR01179">
    <property type="entry name" value="ODADCRBXLASE"/>
</dbReference>
<protein>
    <recommendedName>
        <fullName evidence="5 6">Diaminopimelate decarboxylase</fullName>
        <shortName evidence="5">DAP decarboxylase</shortName>
        <shortName evidence="5">DAPDC</shortName>
        <ecNumber evidence="5 6">4.1.1.20</ecNumber>
    </recommendedName>
</protein>
<comment type="cofactor">
    <cofactor evidence="1 5 7 8">
        <name>pyridoxal 5'-phosphate</name>
        <dbReference type="ChEBI" id="CHEBI:597326"/>
    </cofactor>
</comment>
<dbReference type="HAMAP" id="MF_02120">
    <property type="entry name" value="LysA"/>
    <property type="match status" value="1"/>
</dbReference>
<dbReference type="PATRIC" id="fig|880071.3.peg.1648"/>
<comment type="function">
    <text evidence="5">Specifically catalyzes the decarboxylation of meso-diaminopimelate (meso-DAP) to L-lysine.</text>
</comment>
<dbReference type="eggNOG" id="COG0019">
    <property type="taxonomic scope" value="Bacteria"/>
</dbReference>
<dbReference type="InterPro" id="IPR002986">
    <property type="entry name" value="DAP_deCOOHase_LysA"/>
</dbReference>
<evidence type="ECO:0000256" key="2">
    <source>
        <dbReference type="ARBA" id="ARBA00022793"/>
    </source>
</evidence>
<evidence type="ECO:0000313" key="11">
    <source>
        <dbReference type="EMBL" id="AFM04084.1"/>
    </source>
</evidence>
<feature type="binding site" evidence="5">
    <location>
        <position position="228"/>
    </location>
    <ligand>
        <name>pyridoxal 5'-phosphate</name>
        <dbReference type="ChEBI" id="CHEBI:597326"/>
    </ligand>
</feature>
<dbReference type="AlphaFoldDB" id="I4AJE9"/>
<dbReference type="RefSeq" id="WP_014797539.1">
    <property type="nucleotide sequence ID" value="NC_018018.1"/>
</dbReference>
<feature type="modified residue" description="N6-(pyridoxal phosphate)lysine" evidence="5 7">
    <location>
        <position position="58"/>
    </location>
</feature>
<dbReference type="GO" id="GO:0008836">
    <property type="term" value="F:diaminopimelate decarboxylase activity"/>
    <property type="evidence" value="ECO:0007669"/>
    <property type="project" value="UniProtKB-UniRule"/>
</dbReference>
<dbReference type="Pfam" id="PF02784">
    <property type="entry name" value="Orn_Arg_deC_N"/>
    <property type="match status" value="1"/>
</dbReference>
<feature type="binding site" evidence="5">
    <location>
        <position position="339"/>
    </location>
    <ligand>
        <name>substrate</name>
    </ligand>
</feature>
<comment type="pathway">
    <text evidence="5 8">Amino-acid biosynthesis; L-lysine biosynthesis via DAP pathway; L-lysine from DL-2,6-diaminopimelate: step 1/1.</text>
</comment>
<reference evidence="12" key="1">
    <citation type="submission" date="2012-06" db="EMBL/GenBank/DDBJ databases">
        <title>The complete genome of Flexibacter litoralis DSM 6794.</title>
        <authorList>
            <person name="Lucas S."/>
            <person name="Copeland A."/>
            <person name="Lapidus A."/>
            <person name="Glavina del Rio T."/>
            <person name="Dalin E."/>
            <person name="Tice H."/>
            <person name="Bruce D."/>
            <person name="Goodwin L."/>
            <person name="Pitluck S."/>
            <person name="Peters L."/>
            <person name="Ovchinnikova G."/>
            <person name="Lu M."/>
            <person name="Kyrpides N."/>
            <person name="Mavromatis K."/>
            <person name="Ivanova N."/>
            <person name="Brettin T."/>
            <person name="Detter J.C."/>
            <person name="Han C."/>
            <person name="Larimer F."/>
            <person name="Land M."/>
            <person name="Hauser L."/>
            <person name="Markowitz V."/>
            <person name="Cheng J.-F."/>
            <person name="Hugenholtz P."/>
            <person name="Woyke T."/>
            <person name="Wu D."/>
            <person name="Spring S."/>
            <person name="Lang E."/>
            <person name="Kopitz M."/>
            <person name="Brambilla E."/>
            <person name="Klenk H.-P."/>
            <person name="Eisen J.A."/>
        </authorList>
    </citation>
    <scope>NUCLEOTIDE SEQUENCE [LARGE SCALE GENOMIC DNA]</scope>
    <source>
        <strain evidence="12">ATCC 23117 / DSM 6794 / NBRC 15988 / NCIMB 1366 / Sio-4</strain>
    </source>
</reference>
<keyword evidence="12" id="KW-1185">Reference proteome</keyword>
<dbReference type="HOGENOM" id="CLU_026444_0_2_10"/>
<dbReference type="Gene3D" id="3.20.20.10">
    <property type="entry name" value="Alanine racemase"/>
    <property type="match status" value="1"/>
</dbReference>
<evidence type="ECO:0000259" key="10">
    <source>
        <dbReference type="Pfam" id="PF02784"/>
    </source>
</evidence>
<evidence type="ECO:0000256" key="3">
    <source>
        <dbReference type="ARBA" id="ARBA00022898"/>
    </source>
</evidence>
<dbReference type="InterPro" id="IPR000183">
    <property type="entry name" value="Orn/DAP/Arg_de-COase"/>
</dbReference>
<feature type="binding site" evidence="5">
    <location>
        <position position="366"/>
    </location>
    <ligand>
        <name>pyridoxal 5'-phosphate</name>
        <dbReference type="ChEBI" id="CHEBI:597326"/>
    </ligand>
</feature>
<comment type="catalytic activity">
    <reaction evidence="5 8">
        <text>meso-2,6-diaminopimelate + H(+) = L-lysine + CO2</text>
        <dbReference type="Rhea" id="RHEA:15101"/>
        <dbReference type="ChEBI" id="CHEBI:15378"/>
        <dbReference type="ChEBI" id="CHEBI:16526"/>
        <dbReference type="ChEBI" id="CHEBI:32551"/>
        <dbReference type="ChEBI" id="CHEBI:57791"/>
        <dbReference type="EC" id="4.1.1.20"/>
    </reaction>
</comment>
<feature type="binding site" evidence="5">
    <location>
        <position position="312"/>
    </location>
    <ligand>
        <name>substrate</name>
    </ligand>
</feature>
<dbReference type="SUPFAM" id="SSF50621">
    <property type="entry name" value="Alanine racemase C-terminal domain-like"/>
    <property type="match status" value="1"/>
</dbReference>
<keyword evidence="2 5" id="KW-0210">Decarboxylase</keyword>
<dbReference type="NCBIfam" id="TIGR01048">
    <property type="entry name" value="lysA"/>
    <property type="match status" value="1"/>
</dbReference>
<feature type="domain" description="Orn/DAP/Arg decarboxylase 2 C-terminal" evidence="9">
    <location>
        <begin position="28"/>
        <end position="364"/>
    </location>
</feature>
<name>I4AJE9_BERLS</name>
<comment type="similarity">
    <text evidence="5">Belongs to the Orn/Lys/Arg decarboxylase class-II family. LysA subfamily.</text>
</comment>
<evidence type="ECO:0000256" key="8">
    <source>
        <dbReference type="RuleBase" id="RU003738"/>
    </source>
</evidence>
<keyword evidence="3 5" id="KW-0663">Pyridoxal phosphate</keyword>
<dbReference type="InterPro" id="IPR009006">
    <property type="entry name" value="Ala_racemase/Decarboxylase_C"/>
</dbReference>
<dbReference type="Proteomes" id="UP000006054">
    <property type="component" value="Chromosome"/>
</dbReference>
<dbReference type="GO" id="GO:0030170">
    <property type="term" value="F:pyridoxal phosphate binding"/>
    <property type="evidence" value="ECO:0007669"/>
    <property type="project" value="UniProtKB-UniRule"/>
</dbReference>
<dbReference type="UniPathway" id="UPA00034">
    <property type="reaction ID" value="UER00027"/>
</dbReference>
<dbReference type="SUPFAM" id="SSF51419">
    <property type="entry name" value="PLP-binding barrel"/>
    <property type="match status" value="1"/>
</dbReference>
<evidence type="ECO:0000259" key="9">
    <source>
        <dbReference type="Pfam" id="PF00278"/>
    </source>
</evidence>
<feature type="domain" description="Orn/DAP/Arg decarboxylase 2 N-terminal" evidence="10">
    <location>
        <begin position="34"/>
        <end position="276"/>
    </location>
</feature>
<organism evidence="11 12">
    <name type="scientific">Bernardetia litoralis (strain ATCC 23117 / DSM 6794 / NBRC 15988 / NCIMB 1366 / Fx l1 / Sio-4)</name>
    <name type="common">Flexibacter litoralis</name>
    <dbReference type="NCBI Taxonomy" id="880071"/>
    <lineage>
        <taxon>Bacteria</taxon>
        <taxon>Pseudomonadati</taxon>
        <taxon>Bacteroidota</taxon>
        <taxon>Cytophagia</taxon>
        <taxon>Cytophagales</taxon>
        <taxon>Bernardetiaceae</taxon>
        <taxon>Bernardetia</taxon>
    </lineage>
</organism>
<feature type="binding site" evidence="5">
    <location>
        <position position="366"/>
    </location>
    <ligand>
        <name>substrate</name>
    </ligand>
</feature>
<dbReference type="PRINTS" id="PR01181">
    <property type="entry name" value="DAPDCRBXLASE"/>
</dbReference>
<dbReference type="EMBL" id="CP003345">
    <property type="protein sequence ID" value="AFM04084.1"/>
    <property type="molecule type" value="Genomic_DNA"/>
</dbReference>